<dbReference type="KEGG" id="ggr:HKW67_00055"/>
<organism evidence="2 3">
    <name type="scientific">Gemmatimonas groenlandica</name>
    <dbReference type="NCBI Taxonomy" id="2732249"/>
    <lineage>
        <taxon>Bacteria</taxon>
        <taxon>Pseudomonadati</taxon>
        <taxon>Gemmatimonadota</taxon>
        <taxon>Gemmatimonadia</taxon>
        <taxon>Gemmatimonadales</taxon>
        <taxon>Gemmatimonadaceae</taxon>
        <taxon>Gemmatimonas</taxon>
    </lineage>
</organism>
<name>A0A6M4IHG3_9BACT</name>
<gene>
    <name evidence="2" type="ORF">HKW67_00055</name>
</gene>
<dbReference type="Proteomes" id="UP000500938">
    <property type="component" value="Chromosome"/>
</dbReference>
<proteinExistence type="predicted"/>
<evidence type="ECO:0000256" key="1">
    <source>
        <dbReference type="SAM" id="MobiDB-lite"/>
    </source>
</evidence>
<accession>A0A6M4IHG3</accession>
<sequence length="59" mass="6654">MKDSQLKALLKKTAAKASQQKKPSRSLFDPTLEATRGKSEPLEGSEAEGIFKEMKRREF</sequence>
<keyword evidence="3" id="KW-1185">Reference proteome</keyword>
<evidence type="ECO:0000313" key="2">
    <source>
        <dbReference type="EMBL" id="QJR34020.1"/>
    </source>
</evidence>
<dbReference type="RefSeq" id="WP_171223446.1">
    <property type="nucleotide sequence ID" value="NZ_CP053085.1"/>
</dbReference>
<feature type="region of interest" description="Disordered" evidence="1">
    <location>
        <begin position="1"/>
        <end position="59"/>
    </location>
</feature>
<evidence type="ECO:0000313" key="3">
    <source>
        <dbReference type="Proteomes" id="UP000500938"/>
    </source>
</evidence>
<protein>
    <submittedName>
        <fullName evidence="2">Uncharacterized protein</fullName>
    </submittedName>
</protein>
<reference evidence="2 3" key="1">
    <citation type="submission" date="2020-05" db="EMBL/GenBank/DDBJ databases">
        <title>Complete genome sequence of Gemmatimonas greenlandica TET16.</title>
        <authorList>
            <person name="Zeng Y."/>
        </authorList>
    </citation>
    <scope>NUCLEOTIDE SEQUENCE [LARGE SCALE GENOMIC DNA]</scope>
    <source>
        <strain evidence="2 3">TET16</strain>
    </source>
</reference>
<feature type="compositionally biased region" description="Basic and acidic residues" evidence="1">
    <location>
        <begin position="49"/>
        <end position="59"/>
    </location>
</feature>
<dbReference type="EMBL" id="CP053085">
    <property type="protein sequence ID" value="QJR34020.1"/>
    <property type="molecule type" value="Genomic_DNA"/>
</dbReference>
<dbReference type="AlphaFoldDB" id="A0A6M4IHG3"/>